<evidence type="ECO:0000256" key="2">
    <source>
        <dbReference type="PROSITE-ProRule" id="PRU00169"/>
    </source>
</evidence>
<dbReference type="Pfam" id="PF02518">
    <property type="entry name" value="HATPase_c"/>
    <property type="match status" value="1"/>
</dbReference>
<dbReference type="SMART" id="SM00387">
    <property type="entry name" value="HATPase_c"/>
    <property type="match status" value="1"/>
</dbReference>
<dbReference type="EMBL" id="AP024238">
    <property type="protein sequence ID" value="BCO25363.1"/>
    <property type="molecule type" value="Genomic_DNA"/>
</dbReference>
<dbReference type="SUPFAM" id="SSF52172">
    <property type="entry name" value="CheY-like"/>
    <property type="match status" value="2"/>
</dbReference>
<name>A0ABM7MGR7_9BURK</name>
<evidence type="ECO:0000256" key="3">
    <source>
        <dbReference type="SAM" id="MobiDB-lite"/>
    </source>
</evidence>
<evidence type="ECO:0000256" key="1">
    <source>
        <dbReference type="ARBA" id="ARBA00022553"/>
    </source>
</evidence>
<feature type="region of interest" description="Disordered" evidence="3">
    <location>
        <begin position="125"/>
        <end position="150"/>
    </location>
</feature>
<dbReference type="PANTHER" id="PTHR43547">
    <property type="entry name" value="TWO-COMPONENT HISTIDINE KINASE"/>
    <property type="match status" value="1"/>
</dbReference>
<dbReference type="InterPro" id="IPR036890">
    <property type="entry name" value="HATPase_C_sf"/>
</dbReference>
<dbReference type="PANTHER" id="PTHR43547:SF2">
    <property type="entry name" value="HYBRID SIGNAL TRANSDUCTION HISTIDINE KINASE C"/>
    <property type="match status" value="1"/>
</dbReference>
<dbReference type="InterPro" id="IPR001789">
    <property type="entry name" value="Sig_transdc_resp-reg_receiver"/>
</dbReference>
<keyword evidence="6" id="KW-0418">Kinase</keyword>
<keyword evidence="7" id="KW-1185">Reference proteome</keyword>
<evidence type="ECO:0000313" key="6">
    <source>
        <dbReference type="EMBL" id="BCO25363.1"/>
    </source>
</evidence>
<evidence type="ECO:0000313" key="7">
    <source>
        <dbReference type="Proteomes" id="UP000824366"/>
    </source>
</evidence>
<dbReference type="Proteomes" id="UP000824366">
    <property type="component" value="Chromosome"/>
</dbReference>
<feature type="modified residue" description="4-aspartylphosphate" evidence="2">
    <location>
        <position position="211"/>
    </location>
</feature>
<keyword evidence="1 2" id="KW-0597">Phosphoprotein</keyword>
<proteinExistence type="predicted"/>
<organism evidence="6 7">
    <name type="scientific">Rhodoferax lithotrophicus</name>
    <dbReference type="NCBI Taxonomy" id="2798804"/>
    <lineage>
        <taxon>Bacteria</taxon>
        <taxon>Pseudomonadati</taxon>
        <taxon>Pseudomonadota</taxon>
        <taxon>Betaproteobacteria</taxon>
        <taxon>Burkholderiales</taxon>
        <taxon>Comamonadaceae</taxon>
        <taxon>Rhodoferax</taxon>
    </lineage>
</organism>
<dbReference type="Pfam" id="PF00072">
    <property type="entry name" value="Response_reg"/>
    <property type="match status" value="2"/>
</dbReference>
<dbReference type="InterPro" id="IPR005467">
    <property type="entry name" value="His_kinase_dom"/>
</dbReference>
<dbReference type="InterPro" id="IPR011006">
    <property type="entry name" value="CheY-like_superfamily"/>
</dbReference>
<feature type="compositionally biased region" description="Polar residues" evidence="3">
    <location>
        <begin position="132"/>
        <end position="148"/>
    </location>
</feature>
<dbReference type="Gene3D" id="3.30.565.10">
    <property type="entry name" value="Histidine kinase-like ATPase, C-terminal domain"/>
    <property type="match status" value="1"/>
</dbReference>
<dbReference type="PROSITE" id="PS50110">
    <property type="entry name" value="RESPONSE_REGULATORY"/>
    <property type="match status" value="2"/>
</dbReference>
<dbReference type="GO" id="GO:0016301">
    <property type="term" value="F:kinase activity"/>
    <property type="evidence" value="ECO:0007669"/>
    <property type="project" value="UniProtKB-KW"/>
</dbReference>
<accession>A0ABM7MGR7</accession>
<sequence length="530" mass="58514">MKLHELTYLVVDDLELMRAVTVNQLRALGCEKIKTARNGAMGLDILRNSKIDVVLCDWNMPVMSGLDLLKTVRSDPKMVKLPFLMITAEAERQRIEEVIQAGVSGLLVKPYNAGNLRTRLEKVLSGPARPSNGLTPTNRPAGTSSAHTYNRRATDTTLAPSRILVVDDYPVTLRLLEQMFKDEYQVVTATDGLSALALCRAEPIPDLLLMDVMMPGMDGFEVVRQLHTRPETAQIPVIFVTGSADEETRLKGMELGAVDFVLKSSDPKALRAKVRNFIKYIDMRRKLQADFDAMLDASMLREDVENTTRHDIKGSLAGIVGMVQNLADDDTMHPRHVEKLRLVEKTAQQVIDMVNLSGELYKMETGNFKLKAVPIDIGDILHRIVDLSRSTFFDKGLTIEVDTDTPVGTELPQALGDANLCYSMFQNLIKNACEAAPPGTRVVVALRDEAPLRIEISNHGVVPPELRDRFFDKFSTSGKTGGSGIGTYSAQLLAKAQNGSIRMDTSDADNRTAITVTLPRHTFDPTTPNA</sequence>
<evidence type="ECO:0000259" key="5">
    <source>
        <dbReference type="PROSITE" id="PS50110"/>
    </source>
</evidence>
<protein>
    <submittedName>
        <fullName evidence="6">Sensor histidine kinase RcsC</fullName>
    </submittedName>
</protein>
<feature type="domain" description="Response regulatory" evidence="5">
    <location>
        <begin position="162"/>
        <end position="278"/>
    </location>
</feature>
<dbReference type="InterPro" id="IPR003594">
    <property type="entry name" value="HATPase_dom"/>
</dbReference>
<reference evidence="6 7" key="1">
    <citation type="journal article" date="2021" name="Microbiol. Spectr.">
        <title>A Single Bacterium Capable of Oxidation and Reduction of Iron at Circumneutral pH.</title>
        <authorList>
            <person name="Kato S."/>
            <person name="Ohkuma M."/>
        </authorList>
    </citation>
    <scope>NUCLEOTIDE SEQUENCE [LARGE SCALE GENOMIC DNA]</scope>
    <source>
        <strain evidence="6 7">MIZ03</strain>
    </source>
</reference>
<feature type="domain" description="Histidine kinase" evidence="4">
    <location>
        <begin position="307"/>
        <end position="522"/>
    </location>
</feature>
<feature type="domain" description="Response regulatory" evidence="5">
    <location>
        <begin position="7"/>
        <end position="124"/>
    </location>
</feature>
<evidence type="ECO:0000259" key="4">
    <source>
        <dbReference type="PROSITE" id="PS50109"/>
    </source>
</evidence>
<feature type="modified residue" description="4-aspartylphosphate" evidence="2">
    <location>
        <position position="57"/>
    </location>
</feature>
<dbReference type="Gene3D" id="1.10.287.130">
    <property type="match status" value="1"/>
</dbReference>
<dbReference type="SUPFAM" id="SSF55874">
    <property type="entry name" value="ATPase domain of HSP90 chaperone/DNA topoisomerase II/histidine kinase"/>
    <property type="match status" value="1"/>
</dbReference>
<gene>
    <name evidence="6" type="ORF">MIZ03_0223</name>
</gene>
<dbReference type="RefSeq" id="WP_223906915.1">
    <property type="nucleotide sequence ID" value="NZ_AP024238.1"/>
</dbReference>
<dbReference type="PROSITE" id="PS50109">
    <property type="entry name" value="HIS_KIN"/>
    <property type="match status" value="1"/>
</dbReference>
<dbReference type="SMART" id="SM00448">
    <property type="entry name" value="REC"/>
    <property type="match status" value="2"/>
</dbReference>
<dbReference type="Gene3D" id="3.40.50.2300">
    <property type="match status" value="2"/>
</dbReference>
<keyword evidence="6" id="KW-0808">Transferase</keyword>